<dbReference type="Pfam" id="PF12833">
    <property type="entry name" value="HTH_18"/>
    <property type="match status" value="1"/>
</dbReference>
<dbReference type="InterPro" id="IPR037923">
    <property type="entry name" value="HTH-like"/>
</dbReference>
<keyword evidence="3" id="KW-0804">Transcription</keyword>
<dbReference type="PANTHER" id="PTHR43280:SF2">
    <property type="entry name" value="HTH-TYPE TRANSCRIPTIONAL REGULATOR EXSA"/>
    <property type="match status" value="1"/>
</dbReference>
<gene>
    <name evidence="5" type="ordered locus">Bcell_2267</name>
</gene>
<dbReference type="InterPro" id="IPR018062">
    <property type="entry name" value="HTH_AraC-typ_CS"/>
</dbReference>
<dbReference type="Proteomes" id="UP000001401">
    <property type="component" value="Chromosome"/>
</dbReference>
<keyword evidence="2" id="KW-0238">DNA-binding</keyword>
<accession>E6TQL6</accession>
<organism evidence="5 6">
    <name type="scientific">Evansella cellulosilytica (strain ATCC 21833 / DSM 2522 / FERM P-1141 / JCM 9156 / N-4)</name>
    <name type="common">Bacillus cellulosilyticus</name>
    <dbReference type="NCBI Taxonomy" id="649639"/>
    <lineage>
        <taxon>Bacteria</taxon>
        <taxon>Bacillati</taxon>
        <taxon>Bacillota</taxon>
        <taxon>Bacilli</taxon>
        <taxon>Bacillales</taxon>
        <taxon>Bacillaceae</taxon>
        <taxon>Evansella</taxon>
    </lineage>
</organism>
<dbReference type="SMART" id="SM00342">
    <property type="entry name" value="HTH_ARAC"/>
    <property type="match status" value="1"/>
</dbReference>
<dbReference type="SUPFAM" id="SSF51215">
    <property type="entry name" value="Regulatory protein AraC"/>
    <property type="match status" value="1"/>
</dbReference>
<dbReference type="PROSITE" id="PS00041">
    <property type="entry name" value="HTH_ARAC_FAMILY_1"/>
    <property type="match status" value="1"/>
</dbReference>
<dbReference type="PRINTS" id="PR00032">
    <property type="entry name" value="HTHARAC"/>
</dbReference>
<dbReference type="RefSeq" id="WP_013488862.1">
    <property type="nucleotide sequence ID" value="NC_014829.1"/>
</dbReference>
<reference evidence="5 6" key="1">
    <citation type="submission" date="2010-12" db="EMBL/GenBank/DDBJ databases">
        <title>Complete sequence of Bacillus cellulosilyticus DSM 2522.</title>
        <authorList>
            <consortium name="US DOE Joint Genome Institute"/>
            <person name="Lucas S."/>
            <person name="Copeland A."/>
            <person name="Lapidus A."/>
            <person name="Cheng J.-F."/>
            <person name="Bruce D."/>
            <person name="Goodwin L."/>
            <person name="Pitluck S."/>
            <person name="Chertkov O."/>
            <person name="Detter J.C."/>
            <person name="Han C."/>
            <person name="Tapia R."/>
            <person name="Land M."/>
            <person name="Hauser L."/>
            <person name="Jeffries C."/>
            <person name="Kyrpides N."/>
            <person name="Ivanova N."/>
            <person name="Mikhailova N."/>
            <person name="Brumm P."/>
            <person name="Mead D."/>
            <person name="Woyke T."/>
        </authorList>
    </citation>
    <scope>NUCLEOTIDE SEQUENCE [LARGE SCALE GENOMIC DNA]</scope>
    <source>
        <strain evidence="6">ATCC 21833 / DSM 2522 / FERM P-1141 / JCM 9156 / N-4</strain>
    </source>
</reference>
<evidence type="ECO:0000313" key="6">
    <source>
        <dbReference type="Proteomes" id="UP000001401"/>
    </source>
</evidence>
<evidence type="ECO:0000256" key="1">
    <source>
        <dbReference type="ARBA" id="ARBA00023015"/>
    </source>
</evidence>
<dbReference type="eggNOG" id="COG2207">
    <property type="taxonomic scope" value="Bacteria"/>
</dbReference>
<dbReference type="KEGG" id="bco:Bcell_2267"/>
<dbReference type="OrthoDB" id="345364at2"/>
<dbReference type="AlphaFoldDB" id="E6TQL6"/>
<evidence type="ECO:0000313" key="5">
    <source>
        <dbReference type="EMBL" id="ADU30527.1"/>
    </source>
</evidence>
<dbReference type="GO" id="GO:0003700">
    <property type="term" value="F:DNA-binding transcription factor activity"/>
    <property type="evidence" value="ECO:0007669"/>
    <property type="project" value="InterPro"/>
</dbReference>
<dbReference type="SUPFAM" id="SSF46689">
    <property type="entry name" value="Homeodomain-like"/>
    <property type="match status" value="2"/>
</dbReference>
<dbReference type="InterPro" id="IPR018060">
    <property type="entry name" value="HTH_AraC"/>
</dbReference>
<evidence type="ECO:0000256" key="3">
    <source>
        <dbReference type="ARBA" id="ARBA00023163"/>
    </source>
</evidence>
<sequence length="256" mass="30008">MINIGLCSYSFHARAFYSEHKTGLSDYLIRLQTEGTCEIIVKGKRYHIEKGHLLLIKPGDHYEILVKDGQNSGDYFLMCKGDWIDRWWDRSVKHTVSRIELDDKLLNIWRHIIIEQRRPSSELNSELTNYLTRALCISIERSINETSSSYTRPYVVTRMMRYIEEHAFTPFKINDVAAHVGLSVSRAVHLFKLSLDKTMIEYAQEIRLSAAIDQMKYTMFTLDQIAENCGFGSYPYFHKVFRKKYGISPGVYRRQE</sequence>
<dbReference type="InterPro" id="IPR009057">
    <property type="entry name" value="Homeodomain-like_sf"/>
</dbReference>
<dbReference type="Pfam" id="PF02311">
    <property type="entry name" value="AraC_binding"/>
    <property type="match status" value="1"/>
</dbReference>
<keyword evidence="1" id="KW-0805">Transcription regulation</keyword>
<dbReference type="PROSITE" id="PS01124">
    <property type="entry name" value="HTH_ARAC_FAMILY_2"/>
    <property type="match status" value="1"/>
</dbReference>
<dbReference type="EMBL" id="CP002394">
    <property type="protein sequence ID" value="ADU30527.1"/>
    <property type="molecule type" value="Genomic_DNA"/>
</dbReference>
<feature type="domain" description="HTH araC/xylS-type" evidence="4">
    <location>
        <begin position="157"/>
        <end position="255"/>
    </location>
</feature>
<dbReference type="InterPro" id="IPR003313">
    <property type="entry name" value="AraC-bd"/>
</dbReference>
<name>E6TQL6_EVAC2</name>
<dbReference type="GO" id="GO:0043565">
    <property type="term" value="F:sequence-specific DNA binding"/>
    <property type="evidence" value="ECO:0007669"/>
    <property type="project" value="InterPro"/>
</dbReference>
<dbReference type="InterPro" id="IPR020449">
    <property type="entry name" value="Tscrpt_reg_AraC-type_HTH"/>
</dbReference>
<keyword evidence="6" id="KW-1185">Reference proteome</keyword>
<dbReference type="STRING" id="649639.Bcell_2267"/>
<dbReference type="PANTHER" id="PTHR43280">
    <property type="entry name" value="ARAC-FAMILY TRANSCRIPTIONAL REGULATOR"/>
    <property type="match status" value="1"/>
</dbReference>
<evidence type="ECO:0000259" key="4">
    <source>
        <dbReference type="PROSITE" id="PS01124"/>
    </source>
</evidence>
<dbReference type="Gene3D" id="1.10.10.60">
    <property type="entry name" value="Homeodomain-like"/>
    <property type="match status" value="2"/>
</dbReference>
<dbReference type="HOGENOM" id="CLU_000445_88_6_9"/>
<proteinExistence type="predicted"/>
<protein>
    <submittedName>
        <fullName evidence="5">Transcriptional regulator, AraC family</fullName>
    </submittedName>
</protein>
<evidence type="ECO:0000256" key="2">
    <source>
        <dbReference type="ARBA" id="ARBA00023125"/>
    </source>
</evidence>